<keyword evidence="4" id="KW-0560">Oxidoreductase</keyword>
<dbReference type="GO" id="GO:0016491">
    <property type="term" value="F:oxidoreductase activity"/>
    <property type="evidence" value="ECO:0007669"/>
    <property type="project" value="UniProtKB-KW"/>
</dbReference>
<dbReference type="InterPro" id="IPR012951">
    <property type="entry name" value="BBE"/>
</dbReference>
<sequence length="475" mass="51371">MGSQGRTSDGVDSQFHEDLLSAVGRDSSRLNYPQSKEAVPYFNTDSPVLPLVIVTPQSSEQIAAIVRLASRGGYKVQAKGGGHSYANHGLGGQDGSVIIDMRSFQHFSIDISDWTARIGAGCLLGEMAQMLYDEGRAMPHGTCPQVGLGGHATTGGIGPASRMWGLTLDCVMEAEVVLADASVIRASEKEHQDVLFALKGAGPSFGIVTEFRLRTEPAPTEIVRFDNILSSPEPSQRAKLFKQWQTFVSDPSLSRELHAGMDVFPQKAIVSGHYFGTKEAYDRLDVSAICARNDTYNETVSKTWIDVINAWADQVRVNFAGGMPRPFYAKSLNFKASQLMPDAVIHELFEYLARAYANGVMLLVSFHLVGGAVNDTVANATAFAHRDTLYWMQFAAIENGGVSKATKGCVQGIADIITKGMPDGQFGAYLGHIDQDLSGASDAYWGSNLPKLERIKGAVDRGDMFHNPQSVPPST</sequence>
<evidence type="ECO:0000313" key="7">
    <source>
        <dbReference type="Proteomes" id="UP001337655"/>
    </source>
</evidence>
<dbReference type="SUPFAM" id="SSF56176">
    <property type="entry name" value="FAD-binding/transporter-associated domain-like"/>
    <property type="match status" value="1"/>
</dbReference>
<dbReference type="InterPro" id="IPR016169">
    <property type="entry name" value="FAD-bd_PCMH_sub2"/>
</dbReference>
<dbReference type="InterPro" id="IPR050416">
    <property type="entry name" value="FAD-linked_Oxidoreductase"/>
</dbReference>
<dbReference type="Pfam" id="PF08031">
    <property type="entry name" value="BBE"/>
    <property type="match status" value="1"/>
</dbReference>
<evidence type="ECO:0000256" key="3">
    <source>
        <dbReference type="ARBA" id="ARBA00022827"/>
    </source>
</evidence>
<dbReference type="EMBL" id="JAVRRT010000014">
    <property type="protein sequence ID" value="KAK5166029.1"/>
    <property type="molecule type" value="Genomic_DNA"/>
</dbReference>
<dbReference type="Gene3D" id="3.30.465.10">
    <property type="match status" value="1"/>
</dbReference>
<dbReference type="GO" id="GO:0071949">
    <property type="term" value="F:FAD binding"/>
    <property type="evidence" value="ECO:0007669"/>
    <property type="project" value="InterPro"/>
</dbReference>
<name>A0AAV9P0G9_9PEZI</name>
<gene>
    <name evidence="6" type="ORF">LTR77_008290</name>
</gene>
<keyword evidence="7" id="KW-1185">Reference proteome</keyword>
<dbReference type="PANTHER" id="PTHR42973">
    <property type="entry name" value="BINDING OXIDOREDUCTASE, PUTATIVE (AFU_ORTHOLOGUE AFUA_1G17690)-RELATED"/>
    <property type="match status" value="1"/>
</dbReference>
<dbReference type="GeneID" id="89929623"/>
<dbReference type="InterPro" id="IPR036318">
    <property type="entry name" value="FAD-bd_PCMH-like_sf"/>
</dbReference>
<feature type="domain" description="FAD-binding PCMH-type" evidence="5">
    <location>
        <begin position="46"/>
        <end position="218"/>
    </location>
</feature>
<evidence type="ECO:0000256" key="4">
    <source>
        <dbReference type="ARBA" id="ARBA00023002"/>
    </source>
</evidence>
<reference evidence="6 7" key="1">
    <citation type="submission" date="2023-08" db="EMBL/GenBank/DDBJ databases">
        <title>Black Yeasts Isolated from many extreme environments.</title>
        <authorList>
            <person name="Coleine C."/>
            <person name="Stajich J.E."/>
            <person name="Selbmann L."/>
        </authorList>
    </citation>
    <scope>NUCLEOTIDE SEQUENCE [LARGE SCALE GENOMIC DNA]</scope>
    <source>
        <strain evidence="6 7">CCFEE 5935</strain>
    </source>
</reference>
<dbReference type="Gene3D" id="3.40.462.20">
    <property type="match status" value="1"/>
</dbReference>
<organism evidence="6 7">
    <name type="scientific">Saxophila tyrrhenica</name>
    <dbReference type="NCBI Taxonomy" id="1690608"/>
    <lineage>
        <taxon>Eukaryota</taxon>
        <taxon>Fungi</taxon>
        <taxon>Dikarya</taxon>
        <taxon>Ascomycota</taxon>
        <taxon>Pezizomycotina</taxon>
        <taxon>Dothideomycetes</taxon>
        <taxon>Dothideomycetidae</taxon>
        <taxon>Mycosphaerellales</taxon>
        <taxon>Extremaceae</taxon>
        <taxon>Saxophila</taxon>
    </lineage>
</organism>
<dbReference type="InterPro" id="IPR016166">
    <property type="entry name" value="FAD-bd_PCMH"/>
</dbReference>
<keyword evidence="3" id="KW-0274">FAD</keyword>
<dbReference type="PROSITE" id="PS51387">
    <property type="entry name" value="FAD_PCMH"/>
    <property type="match status" value="1"/>
</dbReference>
<evidence type="ECO:0000256" key="1">
    <source>
        <dbReference type="ARBA" id="ARBA00005466"/>
    </source>
</evidence>
<keyword evidence="2" id="KW-0285">Flavoprotein</keyword>
<comment type="similarity">
    <text evidence="1">Belongs to the oxygen-dependent FAD-linked oxidoreductase family.</text>
</comment>
<proteinExistence type="inferred from homology"/>
<protein>
    <recommendedName>
        <fullName evidence="5">FAD-binding PCMH-type domain-containing protein</fullName>
    </recommendedName>
</protein>
<accession>A0AAV9P0G9</accession>
<dbReference type="Pfam" id="PF01565">
    <property type="entry name" value="FAD_binding_4"/>
    <property type="match status" value="1"/>
</dbReference>
<evidence type="ECO:0000259" key="5">
    <source>
        <dbReference type="PROSITE" id="PS51387"/>
    </source>
</evidence>
<dbReference type="RefSeq" id="XP_064655982.1">
    <property type="nucleotide sequence ID" value="XM_064805522.1"/>
</dbReference>
<dbReference type="PANTHER" id="PTHR42973:SF17">
    <property type="entry name" value="OXIDASE, PUTATIVE (AFU_ORTHOLOGUE AFUA_6G14340)-RELATED"/>
    <property type="match status" value="1"/>
</dbReference>
<comment type="caution">
    <text evidence="6">The sequence shown here is derived from an EMBL/GenBank/DDBJ whole genome shotgun (WGS) entry which is preliminary data.</text>
</comment>
<evidence type="ECO:0000256" key="2">
    <source>
        <dbReference type="ARBA" id="ARBA00022630"/>
    </source>
</evidence>
<evidence type="ECO:0000313" key="6">
    <source>
        <dbReference type="EMBL" id="KAK5166029.1"/>
    </source>
</evidence>
<dbReference type="AlphaFoldDB" id="A0AAV9P0G9"/>
<dbReference type="InterPro" id="IPR006094">
    <property type="entry name" value="Oxid_FAD_bind_N"/>
</dbReference>
<dbReference type="Proteomes" id="UP001337655">
    <property type="component" value="Unassembled WGS sequence"/>
</dbReference>